<gene>
    <name evidence="1" type="ORF">HPLM_LOCUS1040</name>
</gene>
<name>A0A0N4VUS2_HAEPC</name>
<reference evidence="1 2" key="2">
    <citation type="submission" date="2018-11" db="EMBL/GenBank/DDBJ databases">
        <authorList>
            <consortium name="Pathogen Informatics"/>
        </authorList>
    </citation>
    <scope>NUCLEOTIDE SEQUENCE [LARGE SCALE GENOMIC DNA]</scope>
    <source>
        <strain evidence="1 2">MHpl1</strain>
    </source>
</reference>
<dbReference type="EMBL" id="UZAF01001153">
    <property type="protein sequence ID" value="VDO07573.1"/>
    <property type="molecule type" value="Genomic_DNA"/>
</dbReference>
<evidence type="ECO:0000313" key="2">
    <source>
        <dbReference type="Proteomes" id="UP000268014"/>
    </source>
</evidence>
<keyword evidence="2" id="KW-1185">Reference proteome</keyword>
<accession>A0A0N4VUS2</accession>
<organism evidence="3">
    <name type="scientific">Haemonchus placei</name>
    <name type="common">Barber's pole worm</name>
    <dbReference type="NCBI Taxonomy" id="6290"/>
    <lineage>
        <taxon>Eukaryota</taxon>
        <taxon>Metazoa</taxon>
        <taxon>Ecdysozoa</taxon>
        <taxon>Nematoda</taxon>
        <taxon>Chromadorea</taxon>
        <taxon>Rhabditida</taxon>
        <taxon>Rhabditina</taxon>
        <taxon>Rhabditomorpha</taxon>
        <taxon>Strongyloidea</taxon>
        <taxon>Trichostrongylidae</taxon>
        <taxon>Haemonchus</taxon>
    </lineage>
</organism>
<dbReference type="AlphaFoldDB" id="A0A0N4VUS2"/>
<evidence type="ECO:0000313" key="3">
    <source>
        <dbReference type="WBParaSite" id="HPLM_0000103901-mRNA-1"/>
    </source>
</evidence>
<protein>
    <submittedName>
        <fullName evidence="3">Rx_N domain-containing protein</fullName>
    </submittedName>
</protein>
<reference evidence="3" key="1">
    <citation type="submission" date="2017-02" db="UniProtKB">
        <authorList>
            <consortium name="WormBaseParasite"/>
        </authorList>
    </citation>
    <scope>IDENTIFICATION</scope>
</reference>
<dbReference type="Proteomes" id="UP000268014">
    <property type="component" value="Unassembled WGS sequence"/>
</dbReference>
<proteinExistence type="predicted"/>
<dbReference type="WBParaSite" id="HPLM_0000103901-mRNA-1">
    <property type="protein sequence ID" value="HPLM_0000103901-mRNA-1"/>
    <property type="gene ID" value="HPLM_0000103901"/>
</dbReference>
<sequence length="239" mass="27577">MHPGRRLFTTMCSDASAGEFALFNIRFLKTAITVKDNIIRLTQRFVLLDEMDSTLCQSERISQQALEKWKGERTAKSVEMDSIMTTDKTVRKVESIIAEIESEISETMNSLPEGKSRLQKQPLEDANVSLEHSNSCVKEMKGTKTVEGEDEPHVYDMETEYRNAERRSEEHQEDSNAQEFSDEVYLLRLICENSIEEEEKEVNIERGSQADYQPKRSIQDFIRDLEDLGMVYAYSPLVE</sequence>
<evidence type="ECO:0000313" key="1">
    <source>
        <dbReference type="EMBL" id="VDO07573.1"/>
    </source>
</evidence>
<dbReference type="OrthoDB" id="10592848at2759"/>